<dbReference type="InterPro" id="IPR007492">
    <property type="entry name" value="LytTR_DNA-bd_dom"/>
</dbReference>
<dbReference type="Gene3D" id="2.40.50.1020">
    <property type="entry name" value="LytTr DNA-binding domain"/>
    <property type="match status" value="1"/>
</dbReference>
<feature type="domain" description="HTH LytTR-type" evidence="4">
    <location>
        <begin position="160"/>
        <end position="262"/>
    </location>
</feature>
<evidence type="ECO:0000313" key="6">
    <source>
        <dbReference type="Proteomes" id="UP000615755"/>
    </source>
</evidence>
<dbReference type="PANTHER" id="PTHR37299:SF1">
    <property type="entry name" value="STAGE 0 SPORULATION PROTEIN A HOMOLOG"/>
    <property type="match status" value="1"/>
</dbReference>
<dbReference type="EMBL" id="AQGV01000010">
    <property type="protein sequence ID" value="MBE0366664.1"/>
    <property type="molecule type" value="Genomic_DNA"/>
</dbReference>
<dbReference type="Pfam" id="PF00072">
    <property type="entry name" value="Response_reg"/>
    <property type="match status" value="1"/>
</dbReference>
<keyword evidence="1" id="KW-0902">Two-component regulatory system</keyword>
<evidence type="ECO:0000259" key="4">
    <source>
        <dbReference type="PROSITE" id="PS50930"/>
    </source>
</evidence>
<comment type="caution">
    <text evidence="5">The sequence shown here is derived from an EMBL/GenBank/DDBJ whole genome shotgun (WGS) entry which is preliminary data.</text>
</comment>
<evidence type="ECO:0000256" key="2">
    <source>
        <dbReference type="PROSITE-ProRule" id="PRU00169"/>
    </source>
</evidence>
<feature type="modified residue" description="4-aspartylphosphate" evidence="2">
    <location>
        <position position="58"/>
    </location>
</feature>
<dbReference type="InterPro" id="IPR011006">
    <property type="entry name" value="CheY-like_superfamily"/>
</dbReference>
<dbReference type="PROSITE" id="PS50110">
    <property type="entry name" value="RESPONSE_REGULATORY"/>
    <property type="match status" value="1"/>
</dbReference>
<keyword evidence="6" id="KW-1185">Reference proteome</keyword>
<dbReference type="Pfam" id="PF04397">
    <property type="entry name" value="LytTR"/>
    <property type="match status" value="1"/>
</dbReference>
<sequence length="262" mass="30073">MSQHTKVVIADDEPLLKAHLKLMLETVWPDVDIVGQASDGEEALAFIDEFSPDVVFLDINMPTINGLEVSKTLCDYDDPPYVVFVTAYDEYAVDAFENQAIDYLLKPIEEERLEKTVARVQKMLCSQSSSPSQKLQLSELFEELVEATKPAPKNEHLKWIKVSKNNELQLIDVDGVDYFIADNKYTEVSVEEEKFLIKTSILALENELNPDVFWRVHRNCIVKVDSIQRVVKDELGHVYIDLKNTSEQLLVSRKYQSLFKQM</sequence>
<dbReference type="SUPFAM" id="SSF52172">
    <property type="entry name" value="CheY-like"/>
    <property type="match status" value="1"/>
</dbReference>
<name>A0ABR9E8L6_9GAMM</name>
<accession>A0ABR9E8L6</accession>
<dbReference type="RefSeq" id="WP_192506177.1">
    <property type="nucleotide sequence ID" value="NZ_AQGV01000010.1"/>
</dbReference>
<organism evidence="5 6">
    <name type="scientific">Pseudoalteromonas aurantia 208</name>
    <dbReference type="NCBI Taxonomy" id="1314867"/>
    <lineage>
        <taxon>Bacteria</taxon>
        <taxon>Pseudomonadati</taxon>
        <taxon>Pseudomonadota</taxon>
        <taxon>Gammaproteobacteria</taxon>
        <taxon>Alteromonadales</taxon>
        <taxon>Pseudoalteromonadaceae</taxon>
        <taxon>Pseudoalteromonas</taxon>
    </lineage>
</organism>
<keyword evidence="2" id="KW-0597">Phosphoprotein</keyword>
<dbReference type="SMART" id="SM00850">
    <property type="entry name" value="LytTR"/>
    <property type="match status" value="1"/>
</dbReference>
<dbReference type="PANTHER" id="PTHR37299">
    <property type="entry name" value="TRANSCRIPTIONAL REGULATOR-RELATED"/>
    <property type="match status" value="1"/>
</dbReference>
<evidence type="ECO:0000256" key="1">
    <source>
        <dbReference type="ARBA" id="ARBA00023012"/>
    </source>
</evidence>
<dbReference type="InterPro" id="IPR046947">
    <property type="entry name" value="LytR-like"/>
</dbReference>
<dbReference type="SMART" id="SM00448">
    <property type="entry name" value="REC"/>
    <property type="match status" value="1"/>
</dbReference>
<feature type="domain" description="Response regulatory" evidence="3">
    <location>
        <begin position="6"/>
        <end position="121"/>
    </location>
</feature>
<dbReference type="CDD" id="cd17532">
    <property type="entry name" value="REC_LytTR_AlgR-like"/>
    <property type="match status" value="1"/>
</dbReference>
<dbReference type="Gene3D" id="3.40.50.2300">
    <property type="match status" value="1"/>
</dbReference>
<dbReference type="InterPro" id="IPR001789">
    <property type="entry name" value="Sig_transdc_resp-reg_receiver"/>
</dbReference>
<evidence type="ECO:0000313" key="5">
    <source>
        <dbReference type="EMBL" id="MBE0366664.1"/>
    </source>
</evidence>
<gene>
    <name evidence="5" type="primary">algR</name>
    <name evidence="5" type="ORF">PAUR_a3712</name>
</gene>
<evidence type="ECO:0000259" key="3">
    <source>
        <dbReference type="PROSITE" id="PS50110"/>
    </source>
</evidence>
<dbReference type="PROSITE" id="PS50930">
    <property type="entry name" value="HTH_LYTTR"/>
    <property type="match status" value="1"/>
</dbReference>
<proteinExistence type="predicted"/>
<reference evidence="5 6" key="1">
    <citation type="submission" date="2015-03" db="EMBL/GenBank/DDBJ databases">
        <title>Genome sequence of Pseudoalteromonas aurantia.</title>
        <authorList>
            <person name="Xie B.-B."/>
            <person name="Rong J.-C."/>
            <person name="Qin Q.-L."/>
            <person name="Zhang Y.-Z."/>
        </authorList>
    </citation>
    <scope>NUCLEOTIDE SEQUENCE [LARGE SCALE GENOMIC DNA]</scope>
    <source>
        <strain evidence="5 6">208</strain>
    </source>
</reference>
<dbReference type="Proteomes" id="UP000615755">
    <property type="component" value="Unassembled WGS sequence"/>
</dbReference>
<protein>
    <submittedName>
        <fullName evidence="5">Two-component system, LytT family, response regulator AlgR</fullName>
    </submittedName>
</protein>